<dbReference type="AlphaFoldDB" id="A0A8V0Z6R8"/>
<proteinExistence type="predicted"/>
<dbReference type="Proteomes" id="UP000000539">
    <property type="component" value="Chromosome 22"/>
</dbReference>
<evidence type="ECO:0000313" key="3">
    <source>
        <dbReference type="Proteomes" id="UP000000539"/>
    </source>
</evidence>
<name>A0A8V0Z6R8_CHICK</name>
<reference evidence="2" key="2">
    <citation type="submission" date="2025-08" db="UniProtKB">
        <authorList>
            <consortium name="Ensembl"/>
        </authorList>
    </citation>
    <scope>IDENTIFICATION</scope>
    <source>
        <strain evidence="2">broiler</strain>
    </source>
</reference>
<accession>A0A8V0Z6R8</accession>
<dbReference type="GeneTree" id="ENSGT01150000290400"/>
<reference evidence="2" key="3">
    <citation type="submission" date="2025-09" db="UniProtKB">
        <authorList>
            <consortium name="Ensembl"/>
        </authorList>
    </citation>
    <scope>IDENTIFICATION</scope>
    <source>
        <strain evidence="2">broiler</strain>
    </source>
</reference>
<feature type="region of interest" description="Disordered" evidence="1">
    <location>
        <begin position="54"/>
        <end position="94"/>
    </location>
</feature>
<sequence>MMGKGGGCARRAARAAVGNGDLLARLAVFGAAALHGLHHVHPLLDAAEDDVLAVQPAQKRGSHQWGAATSPGSPQRDAVPPPSPHSPLGLGSADEELGAVRVGAGVGHGQDAGPRVLQDEVLVGKLLPVNGFATSAVVARKVTTLKKYI</sequence>
<protein>
    <submittedName>
        <fullName evidence="2">Uncharacterized protein</fullName>
    </submittedName>
</protein>
<dbReference type="Ensembl" id="ENSGALT00010044946.1">
    <property type="protein sequence ID" value="ENSGALP00010026843.1"/>
    <property type="gene ID" value="ENSGALG00010018574.1"/>
</dbReference>
<evidence type="ECO:0000313" key="2">
    <source>
        <dbReference type="Ensembl" id="ENSGALP00010026843.1"/>
    </source>
</evidence>
<evidence type="ECO:0000256" key="1">
    <source>
        <dbReference type="SAM" id="MobiDB-lite"/>
    </source>
</evidence>
<organism evidence="2 3">
    <name type="scientific">Gallus gallus</name>
    <name type="common">Chicken</name>
    <dbReference type="NCBI Taxonomy" id="9031"/>
    <lineage>
        <taxon>Eukaryota</taxon>
        <taxon>Metazoa</taxon>
        <taxon>Chordata</taxon>
        <taxon>Craniata</taxon>
        <taxon>Vertebrata</taxon>
        <taxon>Euteleostomi</taxon>
        <taxon>Archelosauria</taxon>
        <taxon>Archosauria</taxon>
        <taxon>Dinosauria</taxon>
        <taxon>Saurischia</taxon>
        <taxon>Theropoda</taxon>
        <taxon>Coelurosauria</taxon>
        <taxon>Aves</taxon>
        <taxon>Neognathae</taxon>
        <taxon>Galloanserae</taxon>
        <taxon>Galliformes</taxon>
        <taxon>Phasianidae</taxon>
        <taxon>Phasianinae</taxon>
        <taxon>Gallus</taxon>
    </lineage>
</organism>
<reference evidence="2" key="1">
    <citation type="submission" date="2020-11" db="EMBL/GenBank/DDBJ databases">
        <title>Gallus gallus (Chicken) genome, bGalGal1, GRCg7b, maternal haplotype autosomes + Z &amp; W.</title>
        <authorList>
            <person name="Warren W."/>
            <person name="Formenti G."/>
            <person name="Fedrigo O."/>
            <person name="Haase B."/>
            <person name="Mountcastle J."/>
            <person name="Balacco J."/>
            <person name="Tracey A."/>
            <person name="Schneider V."/>
            <person name="Okimoto R."/>
            <person name="Cheng H."/>
            <person name="Hawken R."/>
            <person name="Howe K."/>
            <person name="Jarvis E.D."/>
        </authorList>
    </citation>
    <scope>NUCLEOTIDE SEQUENCE [LARGE SCALE GENOMIC DNA]</scope>
    <source>
        <strain evidence="2">Broiler</strain>
    </source>
</reference>
<keyword evidence="3" id="KW-1185">Reference proteome</keyword>